<dbReference type="FunCoup" id="A0A3M0CVT6">
    <property type="interactions" value="348"/>
</dbReference>
<dbReference type="Proteomes" id="UP000271227">
    <property type="component" value="Unassembled WGS sequence"/>
</dbReference>
<dbReference type="Pfam" id="PF00122">
    <property type="entry name" value="E1-E2_ATPase"/>
    <property type="match status" value="1"/>
</dbReference>
<keyword evidence="14 15" id="KW-0472">Membrane</keyword>
<dbReference type="Gene3D" id="3.40.50.1000">
    <property type="entry name" value="HAD superfamily/HAD-like"/>
    <property type="match status" value="1"/>
</dbReference>
<dbReference type="SUPFAM" id="SSF81653">
    <property type="entry name" value="Calcium ATPase, transduction domain A"/>
    <property type="match status" value="1"/>
</dbReference>
<dbReference type="SUPFAM" id="SSF81665">
    <property type="entry name" value="Calcium ATPase, transmembrane domain M"/>
    <property type="match status" value="1"/>
</dbReference>
<dbReference type="PROSITE" id="PS50846">
    <property type="entry name" value="HMA_2"/>
    <property type="match status" value="1"/>
</dbReference>
<evidence type="ECO:0000256" key="8">
    <source>
        <dbReference type="ARBA" id="ARBA00022741"/>
    </source>
</evidence>
<dbReference type="EMBL" id="REFR01000011">
    <property type="protein sequence ID" value="RMB07763.1"/>
    <property type="molecule type" value="Genomic_DNA"/>
</dbReference>
<dbReference type="NCBIfam" id="TIGR01525">
    <property type="entry name" value="ATPase-IB_hvy"/>
    <property type="match status" value="1"/>
</dbReference>
<keyword evidence="6 15" id="KW-0812">Transmembrane</keyword>
<feature type="transmembrane region" description="Helical" evidence="15">
    <location>
        <begin position="389"/>
        <end position="418"/>
    </location>
</feature>
<gene>
    <name evidence="18" type="ORF">BXY39_1852</name>
</gene>
<dbReference type="InterPro" id="IPR023298">
    <property type="entry name" value="ATPase_P-typ_TM_dom_sf"/>
</dbReference>
<evidence type="ECO:0000256" key="14">
    <source>
        <dbReference type="ARBA" id="ARBA00023136"/>
    </source>
</evidence>
<feature type="region of interest" description="Disordered" evidence="16">
    <location>
        <begin position="739"/>
        <end position="761"/>
    </location>
</feature>
<evidence type="ECO:0000256" key="5">
    <source>
        <dbReference type="ARBA" id="ARBA00022553"/>
    </source>
</evidence>
<feature type="transmembrane region" description="Helical" evidence="15">
    <location>
        <begin position="208"/>
        <end position="226"/>
    </location>
</feature>
<dbReference type="CDD" id="cd00371">
    <property type="entry name" value="HMA"/>
    <property type="match status" value="1"/>
</dbReference>
<dbReference type="PANTHER" id="PTHR43520:SF5">
    <property type="entry name" value="CATION-TRANSPORTING P-TYPE ATPASE-RELATED"/>
    <property type="match status" value="1"/>
</dbReference>
<dbReference type="Gene3D" id="2.70.150.10">
    <property type="entry name" value="Calcium-transporting ATPase, cytoplasmic transduction domain A"/>
    <property type="match status" value="1"/>
</dbReference>
<dbReference type="FunFam" id="2.70.150.10:FF:000002">
    <property type="entry name" value="Copper-transporting ATPase 1, putative"/>
    <property type="match status" value="1"/>
</dbReference>
<dbReference type="PROSITE" id="PS00154">
    <property type="entry name" value="ATPASE_E1_E2"/>
    <property type="match status" value="1"/>
</dbReference>
<dbReference type="InterPro" id="IPR006121">
    <property type="entry name" value="HMA_dom"/>
</dbReference>
<keyword evidence="8 15" id="KW-0547">Nucleotide-binding</keyword>
<dbReference type="Gene3D" id="3.30.70.100">
    <property type="match status" value="1"/>
</dbReference>
<dbReference type="GO" id="GO:0043682">
    <property type="term" value="F:P-type divalent copper transporter activity"/>
    <property type="evidence" value="ECO:0007669"/>
    <property type="project" value="TreeGrafter"/>
</dbReference>
<dbReference type="InterPro" id="IPR023299">
    <property type="entry name" value="ATPase_P-typ_cyto_dom_N"/>
</dbReference>
<dbReference type="InterPro" id="IPR023214">
    <property type="entry name" value="HAD_sf"/>
</dbReference>
<dbReference type="InParanoid" id="A0A3M0CVT6"/>
<evidence type="ECO:0000256" key="9">
    <source>
        <dbReference type="ARBA" id="ARBA00022840"/>
    </source>
</evidence>
<dbReference type="Pfam" id="PF00403">
    <property type="entry name" value="HMA"/>
    <property type="match status" value="1"/>
</dbReference>
<dbReference type="PANTHER" id="PTHR43520">
    <property type="entry name" value="ATP7, ISOFORM B"/>
    <property type="match status" value="1"/>
</dbReference>
<dbReference type="PROSITE" id="PS01047">
    <property type="entry name" value="HMA_1"/>
    <property type="match status" value="1"/>
</dbReference>
<dbReference type="RefSeq" id="WP_211332162.1">
    <property type="nucleotide sequence ID" value="NZ_REFR01000011.1"/>
</dbReference>
<dbReference type="GO" id="GO:0016887">
    <property type="term" value="F:ATP hydrolysis activity"/>
    <property type="evidence" value="ECO:0007669"/>
    <property type="project" value="InterPro"/>
</dbReference>
<keyword evidence="4 15" id="KW-1003">Cell membrane</keyword>
<dbReference type="GO" id="GO:0005524">
    <property type="term" value="F:ATP binding"/>
    <property type="evidence" value="ECO:0007669"/>
    <property type="project" value="UniProtKB-UniRule"/>
</dbReference>
<sequence>MSDAVLPSPDHQPQTGHHPYLKLRKGGLAEAELLVPTMHCAGCMAKIERGLAADSDIEGARVNLSTKRVSIVFDPRRLSLDDLLARMKGIGFEASPFNITVADAARDRTSRRLLIAMAVAGFASANIMLFSVSVWDGSEMDAATRGLFHWISAVIAVAGVAIAGQPFFTSALAALRARALNMDVPISLAVLLSLGLSLYETVRGGDQVYFEAGVMLLFFLLIGRFLSERMRARASDAAQNLLALKAVPATIVGDGGDTRTVPAESLAPGQQVLVATGMRIPVDGTVTDGTSEVDASLVTGETLPEAVAPGARVFAGTLNVSAPLTVRVTGRGDDTLLAEIVRLMEAAEQARGSFVRLADRLARAYAPGVHLLALATFLGWWWAADLHLGLVRAIAVLIITCPCALGLAVPVVHVVAAGRLMKAGILMKSDDGLEKLADVDTVVFDKTGTLTLGELTLMNRAACTDDDLLLAAGLGMTSRHPLAQAVARAAGGRRLPMFDTVEEVTGAGLIGRLDGSTVRLGSRVHVGLDAAPDTVPSENTVPRPELWLRIDDGDPVRFDFADEIRPDAAATVAALKDAGKRVMLLSGDREAVVRDVAAAVGIDDWQAACRPGDKIIALDALKAAGARVLMVGDGLNDAPALRAAHVSLSPASASDITQTAADFIFQGRSLAAVTALLAIARRTRARVLENFALALGYNLLAVPLAVAGYVTPLVAAVAMSSSSLLVTGNALRLRLAATPDTSDKGTSGKDTLAGDHGTAGS</sequence>
<dbReference type="InterPro" id="IPR036163">
    <property type="entry name" value="HMA_dom_sf"/>
</dbReference>
<evidence type="ECO:0000256" key="12">
    <source>
        <dbReference type="ARBA" id="ARBA00022989"/>
    </source>
</evidence>
<dbReference type="PROSITE" id="PS01229">
    <property type="entry name" value="COF_2"/>
    <property type="match status" value="1"/>
</dbReference>
<protein>
    <submittedName>
        <fullName evidence="18">Cu2+-exporting ATPase</fullName>
    </submittedName>
</protein>
<evidence type="ECO:0000256" key="11">
    <source>
        <dbReference type="ARBA" id="ARBA00022967"/>
    </source>
</evidence>
<evidence type="ECO:0000259" key="17">
    <source>
        <dbReference type="PROSITE" id="PS50846"/>
    </source>
</evidence>
<evidence type="ECO:0000256" key="1">
    <source>
        <dbReference type="ARBA" id="ARBA00004651"/>
    </source>
</evidence>
<comment type="caution">
    <text evidence="18">The sequence shown here is derived from an EMBL/GenBank/DDBJ whole genome shotgun (WGS) entry which is preliminary data.</text>
</comment>
<keyword evidence="5" id="KW-0597">Phosphoprotein</keyword>
<keyword evidence="7 15" id="KW-0479">Metal-binding</keyword>
<evidence type="ECO:0000256" key="6">
    <source>
        <dbReference type="ARBA" id="ARBA00022692"/>
    </source>
</evidence>
<name>A0A3M0CVT6_9PROT</name>
<evidence type="ECO:0000256" key="13">
    <source>
        <dbReference type="ARBA" id="ARBA00023065"/>
    </source>
</evidence>
<dbReference type="NCBIfam" id="TIGR01494">
    <property type="entry name" value="ATPase_P-type"/>
    <property type="match status" value="2"/>
</dbReference>
<keyword evidence="9 15" id="KW-0067">ATP-binding</keyword>
<feature type="domain" description="HMA" evidence="17">
    <location>
        <begin position="29"/>
        <end position="95"/>
    </location>
</feature>
<dbReference type="SUPFAM" id="SSF55008">
    <property type="entry name" value="HMA, heavy metal-associated domain"/>
    <property type="match status" value="1"/>
</dbReference>
<dbReference type="InterPro" id="IPR027256">
    <property type="entry name" value="P-typ_ATPase_IB"/>
</dbReference>
<evidence type="ECO:0000256" key="3">
    <source>
        <dbReference type="ARBA" id="ARBA00022448"/>
    </source>
</evidence>
<comment type="similarity">
    <text evidence="2 15">Belongs to the cation transport ATPase (P-type) (TC 3.A.3) family. Type IB subfamily.</text>
</comment>
<dbReference type="NCBIfam" id="TIGR01512">
    <property type="entry name" value="ATPase-IB2_Cd"/>
    <property type="match status" value="1"/>
</dbReference>
<dbReference type="SUPFAM" id="SSF56784">
    <property type="entry name" value="HAD-like"/>
    <property type="match status" value="1"/>
</dbReference>
<feature type="transmembrane region" description="Helical" evidence="15">
    <location>
        <begin position="147"/>
        <end position="168"/>
    </location>
</feature>
<evidence type="ECO:0000313" key="18">
    <source>
        <dbReference type="EMBL" id="RMB07763.1"/>
    </source>
</evidence>
<dbReference type="GO" id="GO:0005507">
    <property type="term" value="F:copper ion binding"/>
    <property type="evidence" value="ECO:0007669"/>
    <property type="project" value="TreeGrafter"/>
</dbReference>
<accession>A0A3M0CVT6</accession>
<dbReference type="InterPro" id="IPR018303">
    <property type="entry name" value="ATPase_P-typ_P_site"/>
</dbReference>
<dbReference type="InterPro" id="IPR017969">
    <property type="entry name" value="Heavy-metal-associated_CS"/>
</dbReference>
<keyword evidence="3" id="KW-0813">Transport</keyword>
<feature type="transmembrane region" description="Helical" evidence="15">
    <location>
        <begin position="180"/>
        <end position="202"/>
    </location>
</feature>
<dbReference type="InterPro" id="IPR008250">
    <property type="entry name" value="ATPase_P-typ_transduc_dom_A_sf"/>
</dbReference>
<evidence type="ECO:0000256" key="10">
    <source>
        <dbReference type="ARBA" id="ARBA00022842"/>
    </source>
</evidence>
<dbReference type="InterPro" id="IPR036412">
    <property type="entry name" value="HAD-like_sf"/>
</dbReference>
<keyword evidence="12 15" id="KW-1133">Transmembrane helix</keyword>
<feature type="transmembrane region" description="Helical" evidence="15">
    <location>
        <begin position="113"/>
        <end position="135"/>
    </location>
</feature>
<evidence type="ECO:0000256" key="7">
    <source>
        <dbReference type="ARBA" id="ARBA00022723"/>
    </source>
</evidence>
<keyword evidence="11" id="KW-1278">Translocase</keyword>
<dbReference type="GO" id="GO:0005886">
    <property type="term" value="C:plasma membrane"/>
    <property type="evidence" value="ECO:0007669"/>
    <property type="project" value="UniProtKB-SubCell"/>
</dbReference>
<keyword evidence="13" id="KW-0406">Ion transport</keyword>
<dbReference type="PRINTS" id="PR00119">
    <property type="entry name" value="CATATPASE"/>
</dbReference>
<dbReference type="GO" id="GO:0055070">
    <property type="term" value="P:copper ion homeostasis"/>
    <property type="evidence" value="ECO:0007669"/>
    <property type="project" value="TreeGrafter"/>
</dbReference>
<evidence type="ECO:0000313" key="19">
    <source>
        <dbReference type="Proteomes" id="UP000271227"/>
    </source>
</evidence>
<keyword evidence="19" id="KW-1185">Reference proteome</keyword>
<dbReference type="InterPro" id="IPR059000">
    <property type="entry name" value="ATPase_P-type_domA"/>
</dbReference>
<keyword evidence="10" id="KW-0460">Magnesium</keyword>
<dbReference type="Gene3D" id="3.40.1110.10">
    <property type="entry name" value="Calcium-transporting ATPase, cytoplasmic domain N"/>
    <property type="match status" value="1"/>
</dbReference>
<dbReference type="AlphaFoldDB" id="A0A3M0CVT6"/>
<evidence type="ECO:0000256" key="16">
    <source>
        <dbReference type="SAM" id="MobiDB-lite"/>
    </source>
</evidence>
<feature type="transmembrane region" description="Helical" evidence="15">
    <location>
        <begin position="364"/>
        <end position="383"/>
    </location>
</feature>
<reference evidence="18 19" key="1">
    <citation type="submission" date="2018-10" db="EMBL/GenBank/DDBJ databases">
        <title>Genomic Encyclopedia of Archaeal and Bacterial Type Strains, Phase II (KMG-II): from individual species to whole genera.</title>
        <authorList>
            <person name="Goeker M."/>
        </authorList>
    </citation>
    <scope>NUCLEOTIDE SEQUENCE [LARGE SCALE GENOMIC DNA]</scope>
    <source>
        <strain evidence="18 19">DSM 25217</strain>
    </source>
</reference>
<comment type="subcellular location">
    <subcellularLocation>
        <location evidence="1">Cell membrane</location>
        <topology evidence="1">Multi-pass membrane protein</topology>
    </subcellularLocation>
</comment>
<evidence type="ECO:0000256" key="15">
    <source>
        <dbReference type="RuleBase" id="RU362081"/>
    </source>
</evidence>
<evidence type="ECO:0000256" key="2">
    <source>
        <dbReference type="ARBA" id="ARBA00006024"/>
    </source>
</evidence>
<dbReference type="InterPro" id="IPR001757">
    <property type="entry name" value="P_typ_ATPase"/>
</dbReference>
<dbReference type="Pfam" id="PF00702">
    <property type="entry name" value="Hydrolase"/>
    <property type="match status" value="1"/>
</dbReference>
<organism evidence="18 19">
    <name type="scientific">Eilatimonas milleporae</name>
    <dbReference type="NCBI Taxonomy" id="911205"/>
    <lineage>
        <taxon>Bacteria</taxon>
        <taxon>Pseudomonadati</taxon>
        <taxon>Pseudomonadota</taxon>
        <taxon>Alphaproteobacteria</taxon>
        <taxon>Kordiimonadales</taxon>
        <taxon>Kordiimonadaceae</taxon>
        <taxon>Eilatimonas</taxon>
    </lineage>
</organism>
<dbReference type="NCBIfam" id="TIGR01511">
    <property type="entry name" value="ATPase-IB1_Cu"/>
    <property type="match status" value="1"/>
</dbReference>
<evidence type="ECO:0000256" key="4">
    <source>
        <dbReference type="ARBA" id="ARBA00022475"/>
    </source>
</evidence>
<feature type="transmembrane region" description="Helical" evidence="15">
    <location>
        <begin position="687"/>
        <end position="707"/>
    </location>
</feature>
<proteinExistence type="inferred from homology"/>